<keyword evidence="6 7" id="KW-0030">Aminoacyl-tRNA synthetase</keyword>
<feature type="binding site" evidence="7">
    <location>
        <position position="475"/>
    </location>
    <ligand>
        <name>ATP</name>
        <dbReference type="ChEBI" id="CHEBI:30616"/>
    </ligand>
</feature>
<dbReference type="GO" id="GO:0004815">
    <property type="term" value="F:aspartate-tRNA ligase activity"/>
    <property type="evidence" value="ECO:0007669"/>
    <property type="project" value="UniProtKB-UniRule"/>
</dbReference>
<dbReference type="GO" id="GO:0003676">
    <property type="term" value="F:nucleic acid binding"/>
    <property type="evidence" value="ECO:0007669"/>
    <property type="project" value="InterPro"/>
</dbReference>
<dbReference type="KEGG" id="hfe:HFELIS_05000"/>
<evidence type="ECO:0000313" key="10">
    <source>
        <dbReference type="Proteomes" id="UP000007934"/>
    </source>
</evidence>
<dbReference type="NCBIfam" id="NF001750">
    <property type="entry name" value="PRK00476.1"/>
    <property type="match status" value="1"/>
</dbReference>
<keyword evidence="2 7" id="KW-0436">Ligase</keyword>
<dbReference type="Gene3D" id="2.40.50.140">
    <property type="entry name" value="Nucleic acid-binding proteins"/>
    <property type="match status" value="1"/>
</dbReference>
<accession>E7A9V6</accession>
<comment type="catalytic activity">
    <reaction evidence="7">
        <text>tRNA(Asx) + L-aspartate + ATP = L-aspartyl-tRNA(Asx) + AMP + diphosphate</text>
        <dbReference type="Rhea" id="RHEA:18349"/>
        <dbReference type="Rhea" id="RHEA-COMP:9710"/>
        <dbReference type="Rhea" id="RHEA-COMP:9711"/>
        <dbReference type="ChEBI" id="CHEBI:29991"/>
        <dbReference type="ChEBI" id="CHEBI:30616"/>
        <dbReference type="ChEBI" id="CHEBI:33019"/>
        <dbReference type="ChEBI" id="CHEBI:78442"/>
        <dbReference type="ChEBI" id="CHEBI:78516"/>
        <dbReference type="ChEBI" id="CHEBI:456215"/>
        <dbReference type="EC" id="6.1.1.23"/>
    </reaction>
</comment>
<sequence length="584" mass="65857">MLRTHLCAQVGEALLGQRVELCGWCHNYRDHGGVIFIDLRDKSGLVQLVCDPQSPAYQEANLVRHEFVLIAHGIVRLRGEGLENPKLKTGKIEVVLESLRIENKSLTPPITIGDSSVNEDLRLQYRFLDLRSPKSYEIFKMRSRVAKAVRDCLDNLDFLEIETPMLAKTTPEGARDFLIPSRVHDGAFFALPQSPQLFKQLLMVAGMDRYYQIVKCFRDEDLRADRQPEFTQVDVEMSFCTQEDVLEVAQTLLQTVFKSVGVEVSTPFKRMDYMEAMEKYGSDKPDLRFELPLVEVGDLFVDSSNEIFRSIASDSKKNRFKALCVPGGDSFCSRKYLSEAESFVRSFGAQGLAYLQIKPEGAKGPLVKFLSPERLEELLARTQAQVGDILFFGAGAKKVVWDYMGRLRLKLGQDLGLIDENVFNLLWVVDFPMFESAEGKLSAAHHPFTMPKDLENTDLEEMRSIAYDIVLNGVELGGGSVRIHKEETQAKVFELLGISPQEAQEKFGFFLEALKYGAPPHAGFALGLDRLVMLLAKVPSIRDVIAFPKTQKATCLLSQAPSEASEEQLRELHIRLRNPKRTHS</sequence>
<feature type="binding site" evidence="7">
    <location>
        <position position="445"/>
    </location>
    <ligand>
        <name>L-aspartate</name>
        <dbReference type="ChEBI" id="CHEBI:29991"/>
    </ligand>
</feature>
<keyword evidence="7" id="KW-0963">Cytoplasm</keyword>
<feature type="site" description="Important for tRNA non-discrimination" evidence="7">
    <location>
        <position position="31"/>
    </location>
</feature>
<dbReference type="OrthoDB" id="9802326at2"/>
<keyword evidence="10" id="KW-1185">Reference proteome</keyword>
<dbReference type="InterPro" id="IPR006195">
    <property type="entry name" value="aa-tRNA-synth_II"/>
</dbReference>
<dbReference type="Pfam" id="PF02938">
    <property type="entry name" value="GAD"/>
    <property type="match status" value="1"/>
</dbReference>
<keyword evidence="5 7" id="KW-0648">Protein biosynthesis</keyword>
<feature type="region of interest" description="Aspartate" evidence="7">
    <location>
        <begin position="196"/>
        <end position="199"/>
    </location>
</feature>
<dbReference type="InterPro" id="IPR004524">
    <property type="entry name" value="Asp-tRNA-ligase_1"/>
</dbReference>
<comment type="similarity">
    <text evidence="1 7">Belongs to the class-II aminoacyl-tRNA synthetase family. Type 1 subfamily.</text>
</comment>
<organism evidence="9 10">
    <name type="scientific">Helicobacter felis (strain ATCC 49179 / CCUG 28539 / NCTC 12436 / CS1)</name>
    <dbReference type="NCBI Taxonomy" id="936155"/>
    <lineage>
        <taxon>Bacteria</taxon>
        <taxon>Pseudomonadati</taxon>
        <taxon>Campylobacterota</taxon>
        <taxon>Epsilonproteobacteria</taxon>
        <taxon>Campylobacterales</taxon>
        <taxon>Helicobacteraceae</taxon>
        <taxon>Helicobacter</taxon>
    </lineage>
</organism>
<reference evidence="9 10" key="1">
    <citation type="journal article" date="2011" name="Genome Biol. Evol.">
        <title>Comparative whole genome sequence analysis of the carcinogenic bacterial model pathogen Helicobacter felis.</title>
        <authorList>
            <person name="Arnold I.C."/>
            <person name="Zigova Z."/>
            <person name="Holden M."/>
            <person name="Lawley T.D."/>
            <person name="Rad R."/>
            <person name="Dougan G."/>
            <person name="Falkow S."/>
            <person name="Bentley S.D."/>
            <person name="Muller A."/>
        </authorList>
    </citation>
    <scope>NUCLEOTIDE SEQUENCE [LARGE SCALE GENOMIC DNA]</scope>
    <source>
        <strain evidence="10">ATCC 49179 / CCUG 28539 / NCTC 12436 / CS1</strain>
    </source>
</reference>
<dbReference type="InterPro" id="IPR047089">
    <property type="entry name" value="Asp-tRNA-ligase_1_N"/>
</dbReference>
<feature type="domain" description="Aminoacyl-transfer RNA synthetases class-II family profile" evidence="8">
    <location>
        <begin position="139"/>
        <end position="548"/>
    </location>
</feature>
<evidence type="ECO:0000259" key="8">
    <source>
        <dbReference type="PROSITE" id="PS50862"/>
    </source>
</evidence>
<dbReference type="InterPro" id="IPR029351">
    <property type="entry name" value="GAD_dom"/>
</dbReference>
<dbReference type="InterPro" id="IPR012340">
    <property type="entry name" value="NA-bd_OB-fold"/>
</dbReference>
<dbReference type="CDD" id="cd00777">
    <property type="entry name" value="AspRS_core"/>
    <property type="match status" value="1"/>
</dbReference>
<dbReference type="PANTHER" id="PTHR22594">
    <property type="entry name" value="ASPARTYL/LYSYL-TRNA SYNTHETASE"/>
    <property type="match status" value="1"/>
</dbReference>
<dbReference type="PRINTS" id="PR01042">
    <property type="entry name" value="TRNASYNTHASP"/>
</dbReference>
<dbReference type="HOGENOM" id="CLU_014330_3_2_7"/>
<evidence type="ECO:0000256" key="2">
    <source>
        <dbReference type="ARBA" id="ARBA00022598"/>
    </source>
</evidence>
<protein>
    <recommendedName>
        <fullName evidence="7">Aspartate--tRNA(Asp/Asn) ligase</fullName>
        <ecNumber evidence="7">6.1.1.23</ecNumber>
    </recommendedName>
    <alternativeName>
        <fullName evidence="7">Aspartyl-tRNA synthetase</fullName>
        <shortName evidence="7">AspRS</shortName>
    </alternativeName>
    <alternativeName>
        <fullName evidence="7">Non-discriminating aspartyl-tRNA synthetase</fullName>
        <shortName evidence="7">ND-AspRS</shortName>
    </alternativeName>
</protein>
<dbReference type="SUPFAM" id="SSF55681">
    <property type="entry name" value="Class II aaRS and biotin synthetases"/>
    <property type="match status" value="1"/>
</dbReference>
<dbReference type="PROSITE" id="PS50862">
    <property type="entry name" value="AA_TRNA_LIGASE_II"/>
    <property type="match status" value="1"/>
</dbReference>
<dbReference type="RefSeq" id="WP_013468953.1">
    <property type="nucleotide sequence ID" value="NC_014810.2"/>
</dbReference>
<evidence type="ECO:0000256" key="1">
    <source>
        <dbReference type="ARBA" id="ARBA00006303"/>
    </source>
</evidence>
<comment type="subcellular location">
    <subcellularLocation>
        <location evidence="7">Cytoplasm</location>
    </subcellularLocation>
</comment>
<dbReference type="InterPro" id="IPR047090">
    <property type="entry name" value="AspRS_core"/>
</dbReference>
<dbReference type="EC" id="6.1.1.23" evidence="7"/>
<comment type="subunit">
    <text evidence="7">Homodimer.</text>
</comment>
<feature type="binding site" evidence="7">
    <location>
        <position position="172"/>
    </location>
    <ligand>
        <name>L-aspartate</name>
        <dbReference type="ChEBI" id="CHEBI:29991"/>
    </ligand>
</feature>
<dbReference type="Gene3D" id="3.30.1360.30">
    <property type="entry name" value="GAD-like domain"/>
    <property type="match status" value="1"/>
</dbReference>
<dbReference type="GO" id="GO:0006422">
    <property type="term" value="P:aspartyl-tRNA aminoacylation"/>
    <property type="evidence" value="ECO:0007669"/>
    <property type="project" value="UniProtKB-UniRule"/>
</dbReference>
<keyword evidence="4 7" id="KW-0067">ATP-binding</keyword>
<keyword evidence="3 7" id="KW-0547">Nucleotide-binding</keyword>
<dbReference type="Gene3D" id="3.30.930.10">
    <property type="entry name" value="Bira Bifunctional Protein, Domain 2"/>
    <property type="match status" value="1"/>
</dbReference>
<dbReference type="NCBIfam" id="TIGR00459">
    <property type="entry name" value="aspS_bact"/>
    <property type="match status" value="1"/>
</dbReference>
<feature type="site" description="Important for tRNA non-discrimination" evidence="7">
    <location>
        <position position="81"/>
    </location>
</feature>
<evidence type="ECO:0000256" key="3">
    <source>
        <dbReference type="ARBA" id="ARBA00022741"/>
    </source>
</evidence>
<dbReference type="CDD" id="cd04317">
    <property type="entry name" value="EcAspRS_like_N"/>
    <property type="match status" value="1"/>
</dbReference>
<dbReference type="EMBL" id="FQ670179">
    <property type="protein sequence ID" value="CBY82584.1"/>
    <property type="molecule type" value="Genomic_DNA"/>
</dbReference>
<dbReference type="GO" id="GO:0050560">
    <property type="term" value="F:aspartate-tRNA(Asn) ligase activity"/>
    <property type="evidence" value="ECO:0007669"/>
    <property type="project" value="UniProtKB-EC"/>
</dbReference>
<feature type="binding site" evidence="7">
    <location>
        <begin position="218"/>
        <end position="220"/>
    </location>
    <ligand>
        <name>ATP</name>
        <dbReference type="ChEBI" id="CHEBI:30616"/>
    </ligand>
</feature>
<evidence type="ECO:0000256" key="6">
    <source>
        <dbReference type="ARBA" id="ARBA00023146"/>
    </source>
</evidence>
<feature type="binding site" evidence="7">
    <location>
        <begin position="527"/>
        <end position="530"/>
    </location>
    <ligand>
        <name>ATP</name>
        <dbReference type="ChEBI" id="CHEBI:30616"/>
    </ligand>
</feature>
<dbReference type="Pfam" id="PF01336">
    <property type="entry name" value="tRNA_anti-codon"/>
    <property type="match status" value="1"/>
</dbReference>
<proteinExistence type="inferred from homology"/>
<dbReference type="Proteomes" id="UP000007934">
    <property type="component" value="Chromosome"/>
</dbReference>
<dbReference type="SUPFAM" id="SSF50249">
    <property type="entry name" value="Nucleic acid-binding proteins"/>
    <property type="match status" value="1"/>
</dbReference>
<dbReference type="eggNOG" id="COG0173">
    <property type="taxonomic scope" value="Bacteria"/>
</dbReference>
<dbReference type="HAMAP" id="MF_00044">
    <property type="entry name" value="Asp_tRNA_synth_type1"/>
    <property type="match status" value="1"/>
</dbReference>
<feature type="binding site" evidence="7">
    <location>
        <position position="227"/>
    </location>
    <ligand>
        <name>ATP</name>
        <dbReference type="ChEBI" id="CHEBI:30616"/>
    </ligand>
</feature>
<dbReference type="AlphaFoldDB" id="E7A9V6"/>
<dbReference type="GO" id="GO:0005737">
    <property type="term" value="C:cytoplasm"/>
    <property type="evidence" value="ECO:0007669"/>
    <property type="project" value="UniProtKB-SubCell"/>
</dbReference>
<feature type="binding site" evidence="7">
    <location>
        <position position="218"/>
    </location>
    <ligand>
        <name>L-aspartate</name>
        <dbReference type="ChEBI" id="CHEBI:29991"/>
    </ligand>
</feature>
<dbReference type="InterPro" id="IPR004365">
    <property type="entry name" value="NA-bd_OB_tRNA"/>
</dbReference>
<dbReference type="GeneID" id="36133807"/>
<evidence type="ECO:0000256" key="5">
    <source>
        <dbReference type="ARBA" id="ARBA00022917"/>
    </source>
</evidence>
<evidence type="ECO:0000256" key="4">
    <source>
        <dbReference type="ARBA" id="ARBA00022840"/>
    </source>
</evidence>
<evidence type="ECO:0000313" key="9">
    <source>
        <dbReference type="EMBL" id="CBY82584.1"/>
    </source>
</evidence>
<dbReference type="STRING" id="936155.HFELIS_05000"/>
<dbReference type="Pfam" id="PF00152">
    <property type="entry name" value="tRNA-synt_2"/>
    <property type="match status" value="1"/>
</dbReference>
<comment type="function">
    <text evidence="7">Aspartyl-tRNA synthetase with relaxed tRNA specificity since it is able to aspartylate not only its cognate tRNA(Asp) but also tRNA(Asn). Reaction proceeds in two steps: L-aspartate is first activated by ATP to form Asp-AMP and then transferred to the acceptor end of tRNA(Asp/Asn).</text>
</comment>
<dbReference type="InterPro" id="IPR004364">
    <property type="entry name" value="Aa-tRNA-synt_II"/>
</dbReference>
<evidence type="ECO:0000256" key="7">
    <source>
        <dbReference type="HAMAP-Rule" id="MF_00044"/>
    </source>
</evidence>
<gene>
    <name evidence="7 9" type="primary">aspS</name>
    <name evidence="9" type="ordered locus">Hfelis_05000</name>
</gene>
<feature type="binding site" evidence="7">
    <location>
        <position position="482"/>
    </location>
    <ligand>
        <name>L-aspartate</name>
        <dbReference type="ChEBI" id="CHEBI:29991"/>
    </ligand>
</feature>
<dbReference type="SUPFAM" id="SSF55261">
    <property type="entry name" value="GAD domain-like"/>
    <property type="match status" value="1"/>
</dbReference>
<dbReference type="InterPro" id="IPR004115">
    <property type="entry name" value="GAD-like_sf"/>
</dbReference>
<dbReference type="GO" id="GO:0005524">
    <property type="term" value="F:ATP binding"/>
    <property type="evidence" value="ECO:0007669"/>
    <property type="project" value="UniProtKB-UniRule"/>
</dbReference>
<dbReference type="InterPro" id="IPR002312">
    <property type="entry name" value="Asp/Asn-tRNA-synth_IIb"/>
</dbReference>
<dbReference type="PANTHER" id="PTHR22594:SF5">
    <property type="entry name" value="ASPARTATE--TRNA LIGASE, MITOCHONDRIAL"/>
    <property type="match status" value="1"/>
</dbReference>
<dbReference type="InterPro" id="IPR045864">
    <property type="entry name" value="aa-tRNA-synth_II/BPL/LPL"/>
</dbReference>
<name>E7A9V6_HELFC</name>